<feature type="region of interest" description="Disordered" evidence="1">
    <location>
        <begin position="80"/>
        <end position="190"/>
    </location>
</feature>
<feature type="region of interest" description="Disordered" evidence="1">
    <location>
        <begin position="568"/>
        <end position="609"/>
    </location>
</feature>
<feature type="compositionally biased region" description="Acidic residues" evidence="1">
    <location>
        <begin position="141"/>
        <end position="153"/>
    </location>
</feature>
<feature type="compositionally biased region" description="Basic and acidic residues" evidence="1">
    <location>
        <begin position="39"/>
        <end position="48"/>
    </location>
</feature>
<feature type="compositionally biased region" description="Acidic residues" evidence="1">
    <location>
        <begin position="580"/>
        <end position="604"/>
    </location>
</feature>
<dbReference type="GeneID" id="96085084"/>
<feature type="compositionally biased region" description="Polar residues" evidence="1">
    <location>
        <begin position="171"/>
        <end position="185"/>
    </location>
</feature>
<feature type="compositionally biased region" description="Low complexity" evidence="1">
    <location>
        <begin position="443"/>
        <end position="456"/>
    </location>
</feature>
<keyword evidence="3" id="KW-1185">Reference proteome</keyword>
<feature type="compositionally biased region" description="Basic and acidic residues" evidence="1">
    <location>
        <begin position="155"/>
        <end position="166"/>
    </location>
</feature>
<feature type="region of interest" description="Disordered" evidence="1">
    <location>
        <begin position="716"/>
        <end position="762"/>
    </location>
</feature>
<feature type="compositionally biased region" description="Polar residues" evidence="1">
    <location>
        <begin position="417"/>
        <end position="435"/>
    </location>
</feature>
<sequence length="793" mass="89806">MPKGKPKKDNPALYEGSPEPPEPSMARQAAAHRRGGTHKVRDENKTNSEYDNYNYKELVDQAKERGIYRKDMKKAEMALALKHNDEERKRAERDAVQALERKRQEAKEEEERIAAERQRQIEEKHKRRIEKEKRRERDESVSDDTVSDADFEAQENSRNEYTHEEFGQVLSDESWNSTSTESSPESVDRDIKPDCRLRLLEWPYEKLPDANPPQFFSFFEPKPRTVPYAPLKLITTYTREKIVLPGSKYPAGIDPDFCPILSPTARSAARNGHLTGPLRKAIIEAGTDWAERTLVQGWNAHMYFQLGSRNESKVLADTYQKWHLENRKLLRVKGRAQAMREERAARHAQRKRNKRRLAQDVYETSAWRPGAMGEGEWGDPRSPNPAWDEEEVDGEEEEEEYEEEATKIQEEVKVGESTDQPGSKSRIKSPNPTKTRLTRIRRPSVLTSSPPLSPSSPVTFARAVAQAEHHLSTRGLSSTLSIYRSKWLANGKSTQWRTFAVNLPKLWPSGNIPVAPPAESRPGVSLALKIAAIDMLDVDEKTIRSPLMGGERWTEDDDGVWGVVEVEEGGSEGSEGSVGGDEDGKDGGEDEVHENGEDEGSGEADEGRKYGALEEIGYESDDEALYRRSSIVIPEGKTAADPVVAWLDMISPRLAPSITPMNVPKASRVLDVEMGLDEWEEKYLQDCEAEESEACPFCCKLWGHLMAEERARHMLSHDTARPVERRHKSPRVGTLSRHPNVHSEQRPNPRKRSIGDDSGLEFPSTCSTKLAKQRKAVIPYIKIVKPQTFAHIK</sequence>
<feature type="compositionally biased region" description="Basic and acidic residues" evidence="1">
    <location>
        <begin position="404"/>
        <end position="416"/>
    </location>
</feature>
<feature type="region of interest" description="Disordered" evidence="1">
    <location>
        <begin position="342"/>
        <end position="456"/>
    </location>
</feature>
<evidence type="ECO:0000313" key="3">
    <source>
        <dbReference type="Proteomes" id="UP001578633"/>
    </source>
</evidence>
<comment type="caution">
    <text evidence="2">The sequence shown here is derived from an EMBL/GenBank/DDBJ whole genome shotgun (WGS) entry which is preliminary data.</text>
</comment>
<dbReference type="EMBL" id="JBHGVX010000004">
    <property type="protein sequence ID" value="KAL1796222.1"/>
    <property type="molecule type" value="Genomic_DNA"/>
</dbReference>
<organism evidence="2 3">
    <name type="scientific">Alternaria dauci</name>
    <dbReference type="NCBI Taxonomy" id="48095"/>
    <lineage>
        <taxon>Eukaryota</taxon>
        <taxon>Fungi</taxon>
        <taxon>Dikarya</taxon>
        <taxon>Ascomycota</taxon>
        <taxon>Pezizomycotina</taxon>
        <taxon>Dothideomycetes</taxon>
        <taxon>Pleosporomycetidae</taxon>
        <taxon>Pleosporales</taxon>
        <taxon>Pleosporineae</taxon>
        <taxon>Pleosporaceae</taxon>
        <taxon>Alternaria</taxon>
        <taxon>Alternaria sect. Porri</taxon>
    </lineage>
</organism>
<feature type="compositionally biased region" description="Acidic residues" evidence="1">
    <location>
        <begin position="387"/>
        <end position="403"/>
    </location>
</feature>
<protein>
    <recommendedName>
        <fullName evidence="4">C2H2-type domain-containing protein</fullName>
    </recommendedName>
</protein>
<dbReference type="Proteomes" id="UP001578633">
    <property type="component" value="Chromosome 4"/>
</dbReference>
<feature type="region of interest" description="Disordered" evidence="1">
    <location>
        <begin position="1"/>
        <end position="51"/>
    </location>
</feature>
<gene>
    <name evidence="2" type="ORF">ACET3X_004762</name>
</gene>
<feature type="compositionally biased region" description="Basic residues" evidence="1">
    <location>
        <begin position="346"/>
        <end position="356"/>
    </location>
</feature>
<accession>A0ABR3UIB4</accession>
<evidence type="ECO:0008006" key="4">
    <source>
        <dbReference type="Google" id="ProtNLM"/>
    </source>
</evidence>
<evidence type="ECO:0000313" key="2">
    <source>
        <dbReference type="EMBL" id="KAL1796222.1"/>
    </source>
</evidence>
<proteinExistence type="predicted"/>
<reference evidence="2 3" key="1">
    <citation type="submission" date="2024-09" db="EMBL/GenBank/DDBJ databases">
        <title>T2T genomes of carrot and Alternaria dauci and their utility for understanding host-pathogen interaction during carrot leaf blight disease.</title>
        <authorList>
            <person name="Liu W."/>
            <person name="Xu S."/>
            <person name="Ou C."/>
            <person name="Liu X."/>
            <person name="Zhuang F."/>
            <person name="Deng X.W."/>
        </authorList>
    </citation>
    <scope>NUCLEOTIDE SEQUENCE [LARGE SCALE GENOMIC DNA]</scope>
    <source>
        <strain evidence="2 3">A2016</strain>
    </source>
</reference>
<dbReference type="RefSeq" id="XP_069306806.1">
    <property type="nucleotide sequence ID" value="XM_069451660.1"/>
</dbReference>
<name>A0ABR3UIB4_9PLEO</name>
<evidence type="ECO:0000256" key="1">
    <source>
        <dbReference type="SAM" id="MobiDB-lite"/>
    </source>
</evidence>
<feature type="compositionally biased region" description="Basic and acidic residues" evidence="1">
    <location>
        <begin position="80"/>
        <end position="140"/>
    </location>
</feature>